<keyword evidence="2" id="KW-1185">Reference proteome</keyword>
<protein>
    <submittedName>
        <fullName evidence="1">Uncharacterized protein</fullName>
    </submittedName>
</protein>
<name>A0AAV3Q3Y2_LITER</name>
<sequence length="74" mass="8241">MEASLEGVRTTEGLGDLVRGSDARRDLIFQYFSLASERTIQVVQEKLEEVDLEVPAAFWDSMRNGVSPPDPSDL</sequence>
<reference evidence="1 2" key="1">
    <citation type="submission" date="2024-01" db="EMBL/GenBank/DDBJ databases">
        <title>The complete chloroplast genome sequence of Lithospermum erythrorhizon: insights into the phylogenetic relationship among Boraginaceae species and the maternal lineages of purple gromwells.</title>
        <authorList>
            <person name="Okada T."/>
            <person name="Watanabe K."/>
        </authorList>
    </citation>
    <scope>NUCLEOTIDE SEQUENCE [LARGE SCALE GENOMIC DNA]</scope>
</reference>
<comment type="caution">
    <text evidence="1">The sequence shown here is derived from an EMBL/GenBank/DDBJ whole genome shotgun (WGS) entry which is preliminary data.</text>
</comment>
<dbReference type="EMBL" id="BAABME010003039">
    <property type="protein sequence ID" value="GAA0157158.1"/>
    <property type="molecule type" value="Genomic_DNA"/>
</dbReference>
<dbReference type="AlphaFoldDB" id="A0AAV3Q3Y2"/>
<dbReference type="Proteomes" id="UP001454036">
    <property type="component" value="Unassembled WGS sequence"/>
</dbReference>
<evidence type="ECO:0000313" key="1">
    <source>
        <dbReference type="EMBL" id="GAA0157158.1"/>
    </source>
</evidence>
<organism evidence="1 2">
    <name type="scientific">Lithospermum erythrorhizon</name>
    <name type="common">Purple gromwell</name>
    <name type="synonym">Lithospermum officinale var. erythrorhizon</name>
    <dbReference type="NCBI Taxonomy" id="34254"/>
    <lineage>
        <taxon>Eukaryota</taxon>
        <taxon>Viridiplantae</taxon>
        <taxon>Streptophyta</taxon>
        <taxon>Embryophyta</taxon>
        <taxon>Tracheophyta</taxon>
        <taxon>Spermatophyta</taxon>
        <taxon>Magnoliopsida</taxon>
        <taxon>eudicotyledons</taxon>
        <taxon>Gunneridae</taxon>
        <taxon>Pentapetalae</taxon>
        <taxon>asterids</taxon>
        <taxon>lamiids</taxon>
        <taxon>Boraginales</taxon>
        <taxon>Boraginaceae</taxon>
        <taxon>Boraginoideae</taxon>
        <taxon>Lithospermeae</taxon>
        <taxon>Lithospermum</taxon>
    </lineage>
</organism>
<accession>A0AAV3Q3Y2</accession>
<evidence type="ECO:0000313" key="2">
    <source>
        <dbReference type="Proteomes" id="UP001454036"/>
    </source>
</evidence>
<proteinExistence type="predicted"/>
<gene>
    <name evidence="1" type="ORF">LIER_14482</name>
</gene>